<keyword evidence="6 8" id="KW-0472">Membrane</keyword>
<keyword evidence="10" id="KW-1185">Reference proteome</keyword>
<evidence type="ECO:0000256" key="1">
    <source>
        <dbReference type="ARBA" id="ARBA00004162"/>
    </source>
</evidence>
<organism evidence="9 10">
    <name type="scientific">Hallella faecis</name>
    <dbReference type="NCBI Taxonomy" id="2841596"/>
    <lineage>
        <taxon>Bacteria</taxon>
        <taxon>Pseudomonadati</taxon>
        <taxon>Bacteroidota</taxon>
        <taxon>Bacteroidia</taxon>
        <taxon>Bacteroidales</taxon>
        <taxon>Prevotellaceae</taxon>
        <taxon>Hallella</taxon>
    </lineage>
</organism>
<dbReference type="PANTHER" id="PTHR30558">
    <property type="entry name" value="EXBD MEMBRANE COMPONENT OF PMF-DRIVEN MACROMOLECULE IMPORT SYSTEM"/>
    <property type="match status" value="1"/>
</dbReference>
<keyword evidence="5 8" id="KW-1133">Transmembrane helix</keyword>
<dbReference type="PANTHER" id="PTHR30558:SF3">
    <property type="entry name" value="BIOPOLYMER TRANSPORT PROTEIN EXBD-RELATED"/>
    <property type="match status" value="1"/>
</dbReference>
<dbReference type="Proteomes" id="UP001487296">
    <property type="component" value="Unassembled WGS sequence"/>
</dbReference>
<evidence type="ECO:0000256" key="8">
    <source>
        <dbReference type="SAM" id="Phobius"/>
    </source>
</evidence>
<dbReference type="InterPro" id="IPR003400">
    <property type="entry name" value="ExbD"/>
</dbReference>
<evidence type="ECO:0000256" key="2">
    <source>
        <dbReference type="ARBA" id="ARBA00005811"/>
    </source>
</evidence>
<evidence type="ECO:0000313" key="10">
    <source>
        <dbReference type="Proteomes" id="UP001487296"/>
    </source>
</evidence>
<comment type="similarity">
    <text evidence="2 7">Belongs to the ExbD/TolR family.</text>
</comment>
<comment type="caution">
    <text evidence="9">The sequence shown here is derived from an EMBL/GenBank/DDBJ whole genome shotgun (WGS) entry which is preliminary data.</text>
</comment>
<keyword evidence="7" id="KW-0813">Transport</keyword>
<evidence type="ECO:0000313" key="9">
    <source>
        <dbReference type="EMBL" id="MEQ2486614.1"/>
    </source>
</evidence>
<keyword evidence="7" id="KW-0653">Protein transport</keyword>
<protein>
    <submittedName>
        <fullName evidence="9">Biopolymer transporter ExbD</fullName>
    </submittedName>
</protein>
<name>A0ABV1FQC2_9BACT</name>
<sequence>MFAKRRHQVPGLNTTSTADISFMLLIFFLVTTNMDVDKGLTRQLPPADKQEQQVSQVEKGTLMTLTITKDNALLVDGKPTPVNKVCGLAEAFVRRVGRKHLVKIEAAPEANYDIYFQLQNQLVMAYGRLRNEAAMKTYGKPFAKLTEEQRNHVKDICPQRIAEDYGQAAVSAANAYGVGETEAAGTGKEERP</sequence>
<dbReference type="Pfam" id="PF02472">
    <property type="entry name" value="ExbD"/>
    <property type="match status" value="1"/>
</dbReference>
<accession>A0ABV1FQC2</accession>
<gene>
    <name evidence="9" type="ORF">AAAT34_06040</name>
</gene>
<evidence type="ECO:0000256" key="6">
    <source>
        <dbReference type="ARBA" id="ARBA00023136"/>
    </source>
</evidence>
<keyword evidence="3" id="KW-1003">Cell membrane</keyword>
<reference evidence="9 10" key="1">
    <citation type="submission" date="2024-04" db="EMBL/GenBank/DDBJ databases">
        <title>Human intestinal bacterial collection.</title>
        <authorList>
            <person name="Pauvert C."/>
            <person name="Hitch T.C.A."/>
            <person name="Clavel T."/>
        </authorList>
    </citation>
    <scope>NUCLEOTIDE SEQUENCE [LARGE SCALE GENOMIC DNA]</scope>
    <source>
        <strain evidence="9 10">CLA-AA-H145</strain>
    </source>
</reference>
<evidence type="ECO:0000256" key="5">
    <source>
        <dbReference type="ARBA" id="ARBA00022989"/>
    </source>
</evidence>
<evidence type="ECO:0000256" key="7">
    <source>
        <dbReference type="RuleBase" id="RU003879"/>
    </source>
</evidence>
<proteinExistence type="inferred from homology"/>
<comment type="subcellular location">
    <subcellularLocation>
        <location evidence="1">Cell membrane</location>
        <topology evidence="1">Single-pass membrane protein</topology>
    </subcellularLocation>
    <subcellularLocation>
        <location evidence="7">Cell membrane</location>
        <topology evidence="7">Single-pass type II membrane protein</topology>
    </subcellularLocation>
</comment>
<dbReference type="EMBL" id="JBBNFP010000017">
    <property type="protein sequence ID" value="MEQ2486614.1"/>
    <property type="molecule type" value="Genomic_DNA"/>
</dbReference>
<evidence type="ECO:0000256" key="4">
    <source>
        <dbReference type="ARBA" id="ARBA00022692"/>
    </source>
</evidence>
<evidence type="ECO:0000256" key="3">
    <source>
        <dbReference type="ARBA" id="ARBA00022475"/>
    </source>
</evidence>
<dbReference type="RefSeq" id="WP_215759691.1">
    <property type="nucleotide sequence ID" value="NZ_JAHKBE010000017.1"/>
</dbReference>
<keyword evidence="4 7" id="KW-0812">Transmembrane</keyword>
<feature type="transmembrane region" description="Helical" evidence="8">
    <location>
        <begin position="12"/>
        <end position="30"/>
    </location>
</feature>